<dbReference type="Pfam" id="PF00196">
    <property type="entry name" value="GerE"/>
    <property type="match status" value="1"/>
</dbReference>
<dbReference type="RefSeq" id="WP_311558423.1">
    <property type="nucleotide sequence ID" value="NZ_JAVREJ010000015.1"/>
</dbReference>
<comment type="caution">
    <text evidence="4">The sequence shown here is derived from an EMBL/GenBank/DDBJ whole genome shotgun (WGS) entry which is preliminary data.</text>
</comment>
<protein>
    <submittedName>
        <fullName evidence="4">AAA family ATPase</fullName>
    </submittedName>
</protein>
<dbReference type="InterPro" id="IPR027417">
    <property type="entry name" value="P-loop_NTPase"/>
</dbReference>
<dbReference type="InterPro" id="IPR041664">
    <property type="entry name" value="AAA_16"/>
</dbReference>
<evidence type="ECO:0000259" key="3">
    <source>
        <dbReference type="PROSITE" id="PS50043"/>
    </source>
</evidence>
<dbReference type="InterPro" id="IPR036388">
    <property type="entry name" value="WH-like_DNA-bd_sf"/>
</dbReference>
<name>A0ABU2NFZ6_9PSEU</name>
<dbReference type="PANTHER" id="PTHR16305">
    <property type="entry name" value="TESTICULAR SOLUBLE ADENYLYL CYCLASE"/>
    <property type="match status" value="1"/>
</dbReference>
<dbReference type="Pfam" id="PF13191">
    <property type="entry name" value="AAA_16"/>
    <property type="match status" value="1"/>
</dbReference>
<dbReference type="PANTHER" id="PTHR16305:SF35">
    <property type="entry name" value="TRANSCRIPTIONAL ACTIVATOR DOMAIN"/>
    <property type="match status" value="1"/>
</dbReference>
<gene>
    <name evidence="4" type="ORF">RM445_20560</name>
</gene>
<dbReference type="PROSITE" id="PS00622">
    <property type="entry name" value="HTH_LUXR_1"/>
    <property type="match status" value="1"/>
</dbReference>
<sequence length="948" mass="99645">MGGSGGGVGDVPFVGRRAELALLRDRLAAAIRNEPAVVQVEGPPGIGKTALVDRFLAEATDLTDITDAGRAGRAPRVLRVSGDESETLLPYGVVEQLARVAGPAGAPLTVADDLATPDGVPLDDPVTVGTRILRVFDVLGRDGPLILVIDDAHWADLPSLRALIFALRRMVADQLLALVVTRDDAVPLLPGGLRRLVTGHRGTVLRLAGLGEDELRDLAALLGVEGAGPTVRAARTLREATGGSPLHARALLEEFPARRWTGREPLPAPRSFRVLVAERCRGAAPATLALVEAAAVLGSGAELAAAARLGGVADPLAALDEAVKLDLLVPGDVGDRWPVSFPHPLVRAAVHDGLGPARRAALHLAAARLAEAEGDAVGVLRHRVAAAAGPDAALAADLADLARQEAEKHAWPAAAAHLVQAARLDPDRARAQERLLGGVNWMLLTGDIAQAQTFAAEVGAFPPGPLRDSVLGFLARAHGDPVAAEGLLRSAWERCRAVDGQAGVAPEVAATIALQNAVHRYGRLDGAGTVEWSRRALSLAGPGTAGHQAARAYLAYGLGYTGAVEEAYAAVGGAVERAAEPAFSWLQPRSARGLLRLVDDDLDGARDDLGSAAAGAFALGVASTASYCFAYLARAEYFAGAWDDAVVHAERAAALAAEADLDFTVAMALAVAALVPAARGDHDTAAALLRDATRPHDYERSIASVGLARARLADADGDAGGVLAALEPLRDLPYRDAVDEPGFWAWHDLYADALVALGRVDEADTFLVPHEWRADDRGRAAPIARLARARGRIEAAAERPETAEAAFDRALEAMERVALPFERARVELAAGAFHRRAGRRRRAVDLLESARRGFVALGAQPYRERCDRELAASGLHPADRDERYRAGLTSQELVVARLAAAGRSNREVAAELVVSVKTIEFHLRNVFHKLGVTSRRELPGRLAALDAA</sequence>
<dbReference type="Proteomes" id="UP001183202">
    <property type="component" value="Unassembled WGS sequence"/>
</dbReference>
<dbReference type="InterPro" id="IPR016032">
    <property type="entry name" value="Sig_transdc_resp-reg_C-effctor"/>
</dbReference>
<dbReference type="EMBL" id="JAVREJ010000015">
    <property type="protein sequence ID" value="MDT0351923.1"/>
    <property type="molecule type" value="Genomic_DNA"/>
</dbReference>
<evidence type="ECO:0000256" key="1">
    <source>
        <dbReference type="ARBA" id="ARBA00022741"/>
    </source>
</evidence>
<dbReference type="SUPFAM" id="SSF46894">
    <property type="entry name" value="C-terminal effector domain of the bipartite response regulators"/>
    <property type="match status" value="1"/>
</dbReference>
<dbReference type="PRINTS" id="PR00038">
    <property type="entry name" value="HTHLUXR"/>
</dbReference>
<dbReference type="SMART" id="SM00421">
    <property type="entry name" value="HTH_LUXR"/>
    <property type="match status" value="1"/>
</dbReference>
<dbReference type="CDD" id="cd06170">
    <property type="entry name" value="LuxR_C_like"/>
    <property type="match status" value="1"/>
</dbReference>
<keyword evidence="5" id="KW-1185">Reference proteome</keyword>
<accession>A0ABU2NFZ6</accession>
<dbReference type="InterPro" id="IPR000792">
    <property type="entry name" value="Tscrpt_reg_LuxR_C"/>
</dbReference>
<keyword evidence="1" id="KW-0547">Nucleotide-binding</keyword>
<feature type="domain" description="HTH luxR-type" evidence="3">
    <location>
        <begin position="881"/>
        <end position="946"/>
    </location>
</feature>
<dbReference type="SUPFAM" id="SSF52540">
    <property type="entry name" value="P-loop containing nucleoside triphosphate hydrolases"/>
    <property type="match status" value="1"/>
</dbReference>
<dbReference type="Gene3D" id="3.40.50.300">
    <property type="entry name" value="P-loop containing nucleotide triphosphate hydrolases"/>
    <property type="match status" value="1"/>
</dbReference>
<dbReference type="InterPro" id="IPR011990">
    <property type="entry name" value="TPR-like_helical_dom_sf"/>
</dbReference>
<evidence type="ECO:0000313" key="4">
    <source>
        <dbReference type="EMBL" id="MDT0351923.1"/>
    </source>
</evidence>
<proteinExistence type="predicted"/>
<dbReference type="SUPFAM" id="SSF48452">
    <property type="entry name" value="TPR-like"/>
    <property type="match status" value="2"/>
</dbReference>
<organism evidence="4 5">
    <name type="scientific">Pseudonocardia charpentierae</name>
    <dbReference type="NCBI Taxonomy" id="3075545"/>
    <lineage>
        <taxon>Bacteria</taxon>
        <taxon>Bacillati</taxon>
        <taxon>Actinomycetota</taxon>
        <taxon>Actinomycetes</taxon>
        <taxon>Pseudonocardiales</taxon>
        <taxon>Pseudonocardiaceae</taxon>
        <taxon>Pseudonocardia</taxon>
    </lineage>
</organism>
<keyword evidence="2" id="KW-0067">ATP-binding</keyword>
<reference evidence="5" key="1">
    <citation type="submission" date="2023-07" db="EMBL/GenBank/DDBJ databases">
        <title>30 novel species of actinomycetes from the DSMZ collection.</title>
        <authorList>
            <person name="Nouioui I."/>
        </authorList>
    </citation>
    <scope>NUCLEOTIDE SEQUENCE [LARGE SCALE GENOMIC DNA]</scope>
    <source>
        <strain evidence="5">DSM 45834</strain>
    </source>
</reference>
<evidence type="ECO:0000313" key="5">
    <source>
        <dbReference type="Proteomes" id="UP001183202"/>
    </source>
</evidence>
<dbReference type="PROSITE" id="PS50043">
    <property type="entry name" value="HTH_LUXR_2"/>
    <property type="match status" value="1"/>
</dbReference>
<dbReference type="Gene3D" id="1.10.10.10">
    <property type="entry name" value="Winged helix-like DNA-binding domain superfamily/Winged helix DNA-binding domain"/>
    <property type="match status" value="1"/>
</dbReference>
<evidence type="ECO:0000256" key="2">
    <source>
        <dbReference type="ARBA" id="ARBA00022840"/>
    </source>
</evidence>